<evidence type="ECO:0000313" key="9">
    <source>
        <dbReference type="EMBL" id="OWK05960.1"/>
    </source>
</evidence>
<dbReference type="GO" id="GO:0005737">
    <property type="term" value="C:cytoplasm"/>
    <property type="evidence" value="ECO:0007669"/>
    <property type="project" value="TreeGrafter"/>
</dbReference>
<keyword evidence="10" id="KW-1185">Reference proteome</keyword>
<feature type="domain" description="DAZ" evidence="8">
    <location>
        <begin position="173"/>
        <end position="196"/>
    </location>
</feature>
<dbReference type="PANTHER" id="PTHR11176">
    <property type="entry name" value="BOULE-RELATED"/>
    <property type="match status" value="1"/>
</dbReference>
<feature type="compositionally biased region" description="Low complexity" evidence="6">
    <location>
        <begin position="29"/>
        <end position="38"/>
    </location>
</feature>
<dbReference type="GO" id="GO:0030154">
    <property type="term" value="P:cell differentiation"/>
    <property type="evidence" value="ECO:0007669"/>
    <property type="project" value="UniProtKB-KW"/>
</dbReference>
<accession>A0A212CJ67</accession>
<dbReference type="GO" id="GO:0003730">
    <property type="term" value="F:mRNA 3'-UTR binding"/>
    <property type="evidence" value="ECO:0007669"/>
    <property type="project" value="TreeGrafter"/>
</dbReference>
<proteinExistence type="predicted"/>
<dbReference type="GO" id="GO:0070935">
    <property type="term" value="P:3'-UTR-mediated mRNA stabilization"/>
    <property type="evidence" value="ECO:0007669"/>
    <property type="project" value="TreeGrafter"/>
</dbReference>
<dbReference type="Pfam" id="PF00076">
    <property type="entry name" value="RRM_1"/>
    <property type="match status" value="1"/>
</dbReference>
<keyword evidence="4 5" id="KW-0694">RNA-binding</keyword>
<dbReference type="SUPFAM" id="SSF54928">
    <property type="entry name" value="RNA-binding domain, RBD"/>
    <property type="match status" value="1"/>
</dbReference>
<evidence type="ECO:0000256" key="5">
    <source>
        <dbReference type="PROSITE-ProRule" id="PRU00176"/>
    </source>
</evidence>
<keyword evidence="1" id="KW-0217">Developmental protein</keyword>
<feature type="region of interest" description="Disordered" evidence="6">
    <location>
        <begin position="53"/>
        <end position="77"/>
    </location>
</feature>
<sequence>VCCRSLCPVRPGSGHEQTQQQLRGRCPKPASASSSSPSEGTLAVAIMSAANPETPNSTISREASTQSSSATTSQGYVLPEGKIMPNTVFVGGIDVRMDETEIRSFFARYGSVKEVKIITDRTGVSKGYGFVSFYNDVDVQKIVEFQSVWSNPNTETYMQPPTMMNPITQYVQAYPPYPSSPVQVITGYQLPVYNYQMPPQWPAGEQRSYVIPPKSVDRSIQTVVSCLFNPENRLRNSLVTQDDYFKDKRVHHFRRSRAVLKSV</sequence>
<evidence type="ECO:0000259" key="8">
    <source>
        <dbReference type="PROSITE" id="PS51890"/>
    </source>
</evidence>
<name>A0A212CJ67_CEREH</name>
<feature type="domain" description="RRM" evidence="7">
    <location>
        <begin position="86"/>
        <end position="148"/>
    </location>
</feature>
<evidence type="ECO:0000256" key="3">
    <source>
        <dbReference type="ARBA" id="ARBA00022871"/>
    </source>
</evidence>
<evidence type="ECO:0000259" key="7">
    <source>
        <dbReference type="PROSITE" id="PS50102"/>
    </source>
</evidence>
<dbReference type="Proteomes" id="UP000242450">
    <property type="component" value="Chromosome 19"/>
</dbReference>
<feature type="compositionally biased region" description="Low complexity" evidence="6">
    <location>
        <begin position="57"/>
        <end position="74"/>
    </location>
</feature>
<gene>
    <name evidence="9" type="ORF">Celaphus_00012764</name>
</gene>
<feature type="region of interest" description="Disordered" evidence="6">
    <location>
        <begin position="11"/>
        <end position="38"/>
    </location>
</feature>
<dbReference type="InterPro" id="IPR043628">
    <property type="entry name" value="DAZ_dom"/>
</dbReference>
<dbReference type="AlphaFoldDB" id="A0A212CJ67"/>
<organism evidence="9 10">
    <name type="scientific">Cervus elaphus hippelaphus</name>
    <name type="common">European red deer</name>
    <dbReference type="NCBI Taxonomy" id="46360"/>
    <lineage>
        <taxon>Eukaryota</taxon>
        <taxon>Metazoa</taxon>
        <taxon>Chordata</taxon>
        <taxon>Craniata</taxon>
        <taxon>Vertebrata</taxon>
        <taxon>Euteleostomi</taxon>
        <taxon>Mammalia</taxon>
        <taxon>Eutheria</taxon>
        <taxon>Laurasiatheria</taxon>
        <taxon>Artiodactyla</taxon>
        <taxon>Ruminantia</taxon>
        <taxon>Pecora</taxon>
        <taxon>Cervidae</taxon>
        <taxon>Cervinae</taxon>
        <taxon>Cervus</taxon>
    </lineage>
</organism>
<dbReference type="GO" id="GO:0008494">
    <property type="term" value="F:translation activator activity"/>
    <property type="evidence" value="ECO:0007669"/>
    <property type="project" value="TreeGrafter"/>
</dbReference>
<dbReference type="GO" id="GO:0045948">
    <property type="term" value="P:positive regulation of translational initiation"/>
    <property type="evidence" value="ECO:0007669"/>
    <property type="project" value="TreeGrafter"/>
</dbReference>
<protein>
    <submittedName>
        <fullName evidence="9">DAZL</fullName>
    </submittedName>
</protein>
<dbReference type="PANTHER" id="PTHR11176:SF4">
    <property type="entry name" value="DELETED IN AZOOSPERMIA-LIKE"/>
    <property type="match status" value="1"/>
</dbReference>
<keyword evidence="2" id="KW-0221">Differentiation</keyword>
<dbReference type="InterPro" id="IPR000504">
    <property type="entry name" value="RRM_dom"/>
</dbReference>
<comment type="caution">
    <text evidence="9">The sequence shown here is derived from an EMBL/GenBank/DDBJ whole genome shotgun (WGS) entry which is preliminary data.</text>
</comment>
<reference evidence="9 10" key="1">
    <citation type="journal article" date="2018" name="Mol. Genet. Genomics">
        <title>The red deer Cervus elaphus genome CerEla1.0: sequencing, annotating, genes, and chromosomes.</title>
        <authorList>
            <person name="Bana N.A."/>
            <person name="Nyiri A."/>
            <person name="Nagy J."/>
            <person name="Frank K."/>
            <person name="Nagy T."/>
            <person name="Steger V."/>
            <person name="Schiller M."/>
            <person name="Lakatos P."/>
            <person name="Sugar L."/>
            <person name="Horn P."/>
            <person name="Barta E."/>
            <person name="Orosz L."/>
        </authorList>
    </citation>
    <scope>NUCLEOTIDE SEQUENCE [LARGE SCALE GENOMIC DNA]</scope>
    <source>
        <strain evidence="9">Hungarian</strain>
    </source>
</reference>
<dbReference type="InterPro" id="IPR012677">
    <property type="entry name" value="Nucleotide-bd_a/b_plait_sf"/>
</dbReference>
<dbReference type="Pfam" id="PF18872">
    <property type="entry name" value="Daz"/>
    <property type="match status" value="1"/>
</dbReference>
<evidence type="ECO:0000256" key="2">
    <source>
        <dbReference type="ARBA" id="ARBA00022782"/>
    </source>
</evidence>
<evidence type="ECO:0000256" key="6">
    <source>
        <dbReference type="SAM" id="MobiDB-lite"/>
    </source>
</evidence>
<dbReference type="PROSITE" id="PS50102">
    <property type="entry name" value="RRM"/>
    <property type="match status" value="1"/>
</dbReference>
<evidence type="ECO:0000313" key="10">
    <source>
        <dbReference type="Proteomes" id="UP000242450"/>
    </source>
</evidence>
<dbReference type="PROSITE" id="PS51890">
    <property type="entry name" value="DAZ"/>
    <property type="match status" value="1"/>
</dbReference>
<dbReference type="SMART" id="SM00360">
    <property type="entry name" value="RRM"/>
    <property type="match status" value="1"/>
</dbReference>
<keyword evidence="3" id="KW-0744">Spermatogenesis</keyword>
<dbReference type="InterPro" id="IPR035979">
    <property type="entry name" value="RBD_domain_sf"/>
</dbReference>
<feature type="non-terminal residue" evidence="9">
    <location>
        <position position="1"/>
    </location>
</feature>
<dbReference type="GO" id="GO:0007283">
    <property type="term" value="P:spermatogenesis"/>
    <property type="evidence" value="ECO:0007669"/>
    <property type="project" value="UniProtKB-KW"/>
</dbReference>
<dbReference type="EMBL" id="MKHE01000019">
    <property type="protein sequence ID" value="OWK05960.1"/>
    <property type="molecule type" value="Genomic_DNA"/>
</dbReference>
<evidence type="ECO:0000256" key="4">
    <source>
        <dbReference type="ARBA" id="ARBA00022884"/>
    </source>
</evidence>
<evidence type="ECO:0000256" key="1">
    <source>
        <dbReference type="ARBA" id="ARBA00022473"/>
    </source>
</evidence>
<dbReference type="OrthoDB" id="762982at2759"/>
<dbReference type="Gene3D" id="3.30.70.330">
    <property type="match status" value="1"/>
</dbReference>